<keyword evidence="9" id="KW-0067">ATP-binding</keyword>
<dbReference type="PANTHER" id="PTHR45528:SF1">
    <property type="entry name" value="SENSOR HISTIDINE KINASE CPXA"/>
    <property type="match status" value="1"/>
</dbReference>
<evidence type="ECO:0000259" key="13">
    <source>
        <dbReference type="PROSITE" id="PS50885"/>
    </source>
</evidence>
<keyword evidence="7" id="KW-0547">Nucleotide-binding</keyword>
<dbReference type="SUPFAM" id="SSF158472">
    <property type="entry name" value="HAMP domain-like"/>
    <property type="match status" value="1"/>
</dbReference>
<evidence type="ECO:0000256" key="6">
    <source>
        <dbReference type="ARBA" id="ARBA00022679"/>
    </source>
</evidence>
<comment type="subcellular location">
    <subcellularLocation>
        <location evidence="2">Cell membrane</location>
        <topology evidence="2">Multi-pass membrane protein</topology>
    </subcellularLocation>
</comment>
<dbReference type="PROSITE" id="PS50885">
    <property type="entry name" value="HAMP"/>
    <property type="match status" value="1"/>
</dbReference>
<dbReference type="AlphaFoldDB" id="A0A269XDV6"/>
<reference evidence="14 15" key="1">
    <citation type="submission" date="2017-04" db="EMBL/GenBank/DDBJ databases">
        <title>Kefir bacterial isolates.</title>
        <authorList>
            <person name="Kim Y."/>
            <person name="Blasche S."/>
            <person name="Patil K.R."/>
        </authorList>
    </citation>
    <scope>NUCLEOTIDE SEQUENCE [LARGE SCALE GENOMIC DNA]</scope>
    <source>
        <strain evidence="14 15">OG2</strain>
    </source>
</reference>
<feature type="non-terminal residue" evidence="14">
    <location>
        <position position="81"/>
    </location>
</feature>
<keyword evidence="12" id="KW-1133">Transmembrane helix</keyword>
<protein>
    <recommendedName>
        <fullName evidence="3">histidine kinase</fullName>
        <ecNumber evidence="3">2.7.13.3</ecNumber>
    </recommendedName>
</protein>
<dbReference type="EC" id="2.7.13.3" evidence="3"/>
<keyword evidence="12" id="KW-0812">Transmembrane</keyword>
<dbReference type="GO" id="GO:0005886">
    <property type="term" value="C:plasma membrane"/>
    <property type="evidence" value="ECO:0007669"/>
    <property type="project" value="UniProtKB-SubCell"/>
</dbReference>
<feature type="transmembrane region" description="Helical" evidence="12">
    <location>
        <begin position="22"/>
        <end position="46"/>
    </location>
</feature>
<dbReference type="CDD" id="cd06225">
    <property type="entry name" value="HAMP"/>
    <property type="match status" value="1"/>
</dbReference>
<proteinExistence type="predicted"/>
<dbReference type="GO" id="GO:0005524">
    <property type="term" value="F:ATP binding"/>
    <property type="evidence" value="ECO:0007669"/>
    <property type="project" value="UniProtKB-KW"/>
</dbReference>
<sequence>VGMDSKSTNVTVNNDNSLIEKLLSQIFIVGTAISLFITVILGFFIARTITKPITDMRNQTVEMSKGNYTQRVKIYGNDEIG</sequence>
<dbReference type="Gene3D" id="6.10.340.10">
    <property type="match status" value="1"/>
</dbReference>
<dbReference type="GO" id="GO:0004673">
    <property type="term" value="F:protein histidine kinase activity"/>
    <property type="evidence" value="ECO:0007669"/>
    <property type="project" value="UniProtKB-EC"/>
</dbReference>
<comment type="caution">
    <text evidence="14">The sequence shown here is derived from an EMBL/GenBank/DDBJ whole genome shotgun (WGS) entry which is preliminary data.</text>
</comment>
<gene>
    <name evidence="14" type="ORF">B8W98_13265</name>
</gene>
<keyword evidence="8" id="KW-0418">Kinase</keyword>
<dbReference type="GO" id="GO:0000160">
    <property type="term" value="P:phosphorelay signal transduction system"/>
    <property type="evidence" value="ECO:0007669"/>
    <property type="project" value="UniProtKB-KW"/>
</dbReference>
<evidence type="ECO:0000256" key="4">
    <source>
        <dbReference type="ARBA" id="ARBA00022475"/>
    </source>
</evidence>
<evidence type="ECO:0000256" key="3">
    <source>
        <dbReference type="ARBA" id="ARBA00012438"/>
    </source>
</evidence>
<evidence type="ECO:0000256" key="9">
    <source>
        <dbReference type="ARBA" id="ARBA00022840"/>
    </source>
</evidence>
<feature type="domain" description="HAMP" evidence="13">
    <location>
        <begin position="47"/>
        <end position="81"/>
    </location>
</feature>
<evidence type="ECO:0000256" key="5">
    <source>
        <dbReference type="ARBA" id="ARBA00022553"/>
    </source>
</evidence>
<accession>A0A269XDV6</accession>
<comment type="catalytic activity">
    <reaction evidence="1">
        <text>ATP + protein L-histidine = ADP + protein N-phospho-L-histidine.</text>
        <dbReference type="EC" id="2.7.13.3"/>
    </reaction>
</comment>
<dbReference type="InterPro" id="IPR050398">
    <property type="entry name" value="HssS/ArlS-like"/>
</dbReference>
<organism evidence="14 15">
    <name type="scientific">Lentilactobacillus parakefiri</name>
    <dbReference type="NCBI Taxonomy" id="152332"/>
    <lineage>
        <taxon>Bacteria</taxon>
        <taxon>Bacillati</taxon>
        <taxon>Bacillota</taxon>
        <taxon>Bacilli</taxon>
        <taxon>Lactobacillales</taxon>
        <taxon>Lactobacillaceae</taxon>
        <taxon>Lentilactobacillus</taxon>
    </lineage>
</organism>
<evidence type="ECO:0000256" key="7">
    <source>
        <dbReference type="ARBA" id="ARBA00022741"/>
    </source>
</evidence>
<dbReference type="RefSeq" id="WP_225367557.1">
    <property type="nucleotide sequence ID" value="NZ_NCXI01000480.1"/>
</dbReference>
<keyword evidence="6" id="KW-0808">Transferase</keyword>
<evidence type="ECO:0000256" key="1">
    <source>
        <dbReference type="ARBA" id="ARBA00000085"/>
    </source>
</evidence>
<dbReference type="InterPro" id="IPR003660">
    <property type="entry name" value="HAMP_dom"/>
</dbReference>
<keyword evidence="4" id="KW-1003">Cell membrane</keyword>
<evidence type="ECO:0000256" key="2">
    <source>
        <dbReference type="ARBA" id="ARBA00004651"/>
    </source>
</evidence>
<keyword evidence="10" id="KW-0902">Two-component regulatory system</keyword>
<dbReference type="Pfam" id="PF00672">
    <property type="entry name" value="HAMP"/>
    <property type="match status" value="1"/>
</dbReference>
<evidence type="ECO:0000313" key="14">
    <source>
        <dbReference type="EMBL" id="PAK71542.1"/>
    </source>
</evidence>
<evidence type="ECO:0000256" key="10">
    <source>
        <dbReference type="ARBA" id="ARBA00023012"/>
    </source>
</evidence>
<dbReference type="Proteomes" id="UP000216802">
    <property type="component" value="Unassembled WGS sequence"/>
</dbReference>
<name>A0A269XDV6_9LACO</name>
<keyword evidence="11 12" id="KW-0472">Membrane</keyword>
<evidence type="ECO:0000256" key="11">
    <source>
        <dbReference type="ARBA" id="ARBA00023136"/>
    </source>
</evidence>
<dbReference type="PANTHER" id="PTHR45528">
    <property type="entry name" value="SENSOR HISTIDINE KINASE CPXA"/>
    <property type="match status" value="1"/>
</dbReference>
<evidence type="ECO:0000256" key="12">
    <source>
        <dbReference type="SAM" id="Phobius"/>
    </source>
</evidence>
<feature type="non-terminal residue" evidence="14">
    <location>
        <position position="1"/>
    </location>
</feature>
<evidence type="ECO:0000256" key="8">
    <source>
        <dbReference type="ARBA" id="ARBA00022777"/>
    </source>
</evidence>
<keyword evidence="5" id="KW-0597">Phosphoprotein</keyword>
<evidence type="ECO:0000313" key="15">
    <source>
        <dbReference type="Proteomes" id="UP000216802"/>
    </source>
</evidence>
<dbReference type="EMBL" id="NCXI01000480">
    <property type="protein sequence ID" value="PAK71542.1"/>
    <property type="molecule type" value="Genomic_DNA"/>
</dbReference>